<dbReference type="EMBL" id="JACJQU010000010">
    <property type="protein sequence ID" value="MBD2295164.1"/>
    <property type="molecule type" value="Genomic_DNA"/>
</dbReference>
<evidence type="ECO:0000313" key="1">
    <source>
        <dbReference type="EMBL" id="MBD2295164.1"/>
    </source>
</evidence>
<dbReference type="Proteomes" id="UP000662185">
    <property type="component" value="Unassembled WGS sequence"/>
</dbReference>
<proteinExistence type="predicted"/>
<gene>
    <name evidence="1" type="ORF">H6G06_17170</name>
</gene>
<protein>
    <submittedName>
        <fullName evidence="1">Uncharacterized protein</fullName>
    </submittedName>
</protein>
<organism evidence="1 2">
    <name type="scientific">Anabaena sphaerica FACHB-251</name>
    <dbReference type="NCBI Taxonomy" id="2692883"/>
    <lineage>
        <taxon>Bacteria</taxon>
        <taxon>Bacillati</taxon>
        <taxon>Cyanobacteriota</taxon>
        <taxon>Cyanophyceae</taxon>
        <taxon>Nostocales</taxon>
        <taxon>Nostocaceae</taxon>
        <taxon>Anabaena</taxon>
    </lineage>
</organism>
<accession>A0A926WIE6</accession>
<sequence length="151" mass="17530">MQEEQFSSKKQQRLNKIKENIQEAGFGELAENMIVEPKDAPKMSKILQEFVSPYIDPVYTLKQRKSLFGLAAIAWNAAVMPTSEIDTFLEKELSKQDTETQQEVKKLIDELIARKYKYFSDIKYFIMDVQVTETKRQYHISVASTLLSNPE</sequence>
<dbReference type="RefSeq" id="WP_190562266.1">
    <property type="nucleotide sequence ID" value="NZ_JACJQU010000010.1"/>
</dbReference>
<comment type="caution">
    <text evidence="1">The sequence shown here is derived from an EMBL/GenBank/DDBJ whole genome shotgun (WGS) entry which is preliminary data.</text>
</comment>
<evidence type="ECO:0000313" key="2">
    <source>
        <dbReference type="Proteomes" id="UP000662185"/>
    </source>
</evidence>
<keyword evidence="2" id="KW-1185">Reference proteome</keyword>
<dbReference type="AlphaFoldDB" id="A0A926WIE6"/>
<name>A0A926WIE6_9NOST</name>
<reference evidence="2" key="1">
    <citation type="journal article" date="2020" name="ISME J.">
        <title>Comparative genomics reveals insights into cyanobacterial evolution and habitat adaptation.</title>
        <authorList>
            <person name="Chen M.Y."/>
            <person name="Teng W.K."/>
            <person name="Zhao L."/>
            <person name="Hu C.X."/>
            <person name="Zhou Y.K."/>
            <person name="Han B.P."/>
            <person name="Song L.R."/>
            <person name="Shu W.S."/>
        </authorList>
    </citation>
    <scope>NUCLEOTIDE SEQUENCE [LARGE SCALE GENOMIC DNA]</scope>
    <source>
        <strain evidence="2">FACHB-251</strain>
    </source>
</reference>